<dbReference type="SUPFAM" id="SSF51735">
    <property type="entry name" value="NAD(P)-binding Rossmann-fold domains"/>
    <property type="match status" value="1"/>
</dbReference>
<evidence type="ECO:0000256" key="3">
    <source>
        <dbReference type="ARBA" id="ARBA00023002"/>
    </source>
</evidence>
<dbReference type="PRINTS" id="PR00081">
    <property type="entry name" value="GDHRDH"/>
</dbReference>
<dbReference type="InterPro" id="IPR002347">
    <property type="entry name" value="SDR_fam"/>
</dbReference>
<keyword evidence="3" id="KW-0560">Oxidoreductase</keyword>
<dbReference type="Pfam" id="PF00106">
    <property type="entry name" value="adh_short"/>
    <property type="match status" value="1"/>
</dbReference>
<sequence>MPSIPTNSESDIPDLTGKVIFVTGGTSGLGAQSVKTLAQHNPAHIYFSGRNATKAESLIQHLQENDRTKATTITFIPCDLSSLSSVQSAADKILAQESHLDILICNAGTMAVPAATTADGYEIQFATNHIGHALLIRRLIPLLTSAGSSEPTGRIVILSSMGYKMHPFAGINFPTLSTPQNCWGGPVGPWVRYGQSKLANVVYARELARRYPGLMTVSVHPGVVRTGLVDDLSWGKAAFIYLTTLGNMVTVEKGVRNQVWAATAPAQEMVNGGFYVPVGKLEEVDSKARDKELAGTLWEWTEEVIREYL</sequence>
<organism evidence="4 5">
    <name type="scientific">Aspergillus nanangensis</name>
    <dbReference type="NCBI Taxonomy" id="2582783"/>
    <lineage>
        <taxon>Eukaryota</taxon>
        <taxon>Fungi</taxon>
        <taxon>Dikarya</taxon>
        <taxon>Ascomycota</taxon>
        <taxon>Pezizomycotina</taxon>
        <taxon>Eurotiomycetes</taxon>
        <taxon>Eurotiomycetidae</taxon>
        <taxon>Eurotiales</taxon>
        <taxon>Aspergillaceae</taxon>
        <taxon>Aspergillus</taxon>
        <taxon>Aspergillus subgen. Circumdati</taxon>
    </lineage>
</organism>
<dbReference type="Proteomes" id="UP001194746">
    <property type="component" value="Unassembled WGS sequence"/>
</dbReference>
<dbReference type="InterPro" id="IPR036291">
    <property type="entry name" value="NAD(P)-bd_dom_sf"/>
</dbReference>
<comment type="similarity">
    <text evidence="1">Belongs to the short-chain dehydrogenases/reductases (SDR) family.</text>
</comment>
<dbReference type="PANTHER" id="PTHR24320">
    <property type="entry name" value="RETINOL DEHYDROGENASE"/>
    <property type="match status" value="1"/>
</dbReference>
<dbReference type="GO" id="GO:0016491">
    <property type="term" value="F:oxidoreductase activity"/>
    <property type="evidence" value="ECO:0007669"/>
    <property type="project" value="UniProtKB-KW"/>
</dbReference>
<dbReference type="Gene3D" id="3.40.50.720">
    <property type="entry name" value="NAD(P)-binding Rossmann-like Domain"/>
    <property type="match status" value="1"/>
</dbReference>
<dbReference type="EMBL" id="VCAU01000008">
    <property type="protein sequence ID" value="KAF9893359.1"/>
    <property type="molecule type" value="Genomic_DNA"/>
</dbReference>
<comment type="caution">
    <text evidence="4">The sequence shown here is derived from an EMBL/GenBank/DDBJ whole genome shotgun (WGS) entry which is preliminary data.</text>
</comment>
<gene>
    <name evidence="4" type="ORF">FE257_011791</name>
</gene>
<evidence type="ECO:0000313" key="4">
    <source>
        <dbReference type="EMBL" id="KAF9893359.1"/>
    </source>
</evidence>
<dbReference type="AlphaFoldDB" id="A0AAD4CV98"/>
<name>A0AAD4CV98_ASPNN</name>
<reference evidence="4" key="1">
    <citation type="journal article" date="2019" name="Beilstein J. Org. Chem.">
        <title>Nanangenines: drimane sesquiterpenoids as the dominant metabolite cohort of a novel Australian fungus, Aspergillus nanangensis.</title>
        <authorList>
            <person name="Lacey H.J."/>
            <person name="Gilchrist C.L.M."/>
            <person name="Crombie A."/>
            <person name="Kalaitzis J.A."/>
            <person name="Vuong D."/>
            <person name="Rutledge P.J."/>
            <person name="Turner P."/>
            <person name="Pitt J.I."/>
            <person name="Lacey E."/>
            <person name="Chooi Y.H."/>
            <person name="Piggott A.M."/>
        </authorList>
    </citation>
    <scope>NUCLEOTIDE SEQUENCE</scope>
    <source>
        <strain evidence="4">MST-FP2251</strain>
    </source>
</reference>
<accession>A0AAD4CV98</accession>
<keyword evidence="5" id="KW-1185">Reference proteome</keyword>
<evidence type="ECO:0000313" key="5">
    <source>
        <dbReference type="Proteomes" id="UP001194746"/>
    </source>
</evidence>
<proteinExistence type="inferred from homology"/>
<evidence type="ECO:0000256" key="1">
    <source>
        <dbReference type="ARBA" id="ARBA00006484"/>
    </source>
</evidence>
<dbReference type="PANTHER" id="PTHR24320:SF154">
    <property type="entry name" value="OXIDOREDUCTASE, SHORT-CHAIN DEHYDROGENASE_REDUCTASE FAMILY (AFU_ORTHOLOGUE AFUA_2G04560)"/>
    <property type="match status" value="1"/>
</dbReference>
<reference evidence="4" key="2">
    <citation type="submission" date="2020-02" db="EMBL/GenBank/DDBJ databases">
        <authorList>
            <person name="Gilchrist C.L.M."/>
            <person name="Chooi Y.-H."/>
        </authorList>
    </citation>
    <scope>NUCLEOTIDE SEQUENCE</scope>
    <source>
        <strain evidence="4">MST-FP2251</strain>
    </source>
</reference>
<keyword evidence="2" id="KW-0521">NADP</keyword>
<protein>
    <submittedName>
        <fullName evidence="4">Uncharacterized protein</fullName>
    </submittedName>
</protein>
<evidence type="ECO:0000256" key="2">
    <source>
        <dbReference type="ARBA" id="ARBA00022857"/>
    </source>
</evidence>